<keyword evidence="1" id="KW-0560">Oxidoreductase</keyword>
<dbReference type="PANTHER" id="PTHR43333">
    <property type="entry name" value="2-HACID_DH_C DOMAIN-CONTAINING PROTEIN"/>
    <property type="match status" value="1"/>
</dbReference>
<gene>
    <name evidence="4" type="ORF">BLNAU_6021</name>
</gene>
<feature type="domain" description="D-isomer specific 2-hydroxyacid dehydrogenase NAD-binding" evidence="3">
    <location>
        <begin position="235"/>
        <end position="344"/>
    </location>
</feature>
<feature type="domain" description="D-isomer specific 2-hydroxyacid dehydrogenase NAD-binding" evidence="3">
    <location>
        <begin position="126"/>
        <end position="221"/>
    </location>
</feature>
<keyword evidence="2" id="KW-0520">NAD</keyword>
<evidence type="ECO:0000259" key="3">
    <source>
        <dbReference type="Pfam" id="PF02826"/>
    </source>
</evidence>
<comment type="caution">
    <text evidence="4">The sequence shown here is derived from an EMBL/GenBank/DDBJ whole genome shotgun (WGS) entry which is preliminary data.</text>
</comment>
<dbReference type="SUPFAM" id="SSF51735">
    <property type="entry name" value="NAD(P)-binding Rossmann-fold domains"/>
    <property type="match status" value="1"/>
</dbReference>
<dbReference type="PANTHER" id="PTHR43333:SF1">
    <property type="entry name" value="D-ISOMER SPECIFIC 2-HYDROXYACID DEHYDROGENASE NAD-BINDING DOMAIN-CONTAINING PROTEIN"/>
    <property type="match status" value="1"/>
</dbReference>
<evidence type="ECO:0000313" key="4">
    <source>
        <dbReference type="EMBL" id="KAK2959005.1"/>
    </source>
</evidence>
<reference evidence="4 5" key="1">
    <citation type="journal article" date="2022" name="bioRxiv">
        <title>Genomics of Preaxostyla Flagellates Illuminates Evolutionary Transitions and the Path Towards Mitochondrial Loss.</title>
        <authorList>
            <person name="Novak L.V.F."/>
            <person name="Treitli S.C."/>
            <person name="Pyrih J."/>
            <person name="Halakuc P."/>
            <person name="Pipaliya S.V."/>
            <person name="Vacek V."/>
            <person name="Brzon O."/>
            <person name="Soukal P."/>
            <person name="Eme L."/>
            <person name="Dacks J.B."/>
            <person name="Karnkowska A."/>
            <person name="Elias M."/>
            <person name="Hampl V."/>
        </authorList>
    </citation>
    <scope>NUCLEOTIDE SEQUENCE [LARGE SCALE GENOMIC DNA]</scope>
    <source>
        <strain evidence="4">NAU3</strain>
        <tissue evidence="4">Gut</tissue>
    </source>
</reference>
<dbReference type="Proteomes" id="UP001281761">
    <property type="component" value="Unassembled WGS sequence"/>
</dbReference>
<dbReference type="Gene3D" id="3.40.50.720">
    <property type="entry name" value="NAD(P)-binding Rossmann-like Domain"/>
    <property type="match status" value="2"/>
</dbReference>
<dbReference type="InterPro" id="IPR036291">
    <property type="entry name" value="NAD(P)-bd_dom_sf"/>
</dbReference>
<evidence type="ECO:0000256" key="2">
    <source>
        <dbReference type="ARBA" id="ARBA00023027"/>
    </source>
</evidence>
<keyword evidence="5" id="KW-1185">Reference proteome</keyword>
<dbReference type="Pfam" id="PF02826">
    <property type="entry name" value="2-Hacid_dh_C"/>
    <property type="match status" value="2"/>
</dbReference>
<dbReference type="InterPro" id="IPR006140">
    <property type="entry name" value="D-isomer_DH_NAD-bd"/>
</dbReference>
<accession>A0ABQ9Y5I4</accession>
<dbReference type="EMBL" id="JARBJD010000033">
    <property type="protein sequence ID" value="KAK2959005.1"/>
    <property type="molecule type" value="Genomic_DNA"/>
</dbReference>
<evidence type="ECO:0000256" key="1">
    <source>
        <dbReference type="ARBA" id="ARBA00023002"/>
    </source>
</evidence>
<sequence length="391" mass="42936">MSKIQFFVCTTHTDSIATVKRIIEASKPTFEWEMVSAHPTDTAAVKQHLLTCHAIIGDPSIAHLLSSPEKSCPNLKWFQSTFAGIDKFLKMSPPPHGPTGTRPKFAVSRGASLFGPAMAEYIIGTTITTQRHIYQLKQIQSTGASPFGIVEQASTFPLVSQLRVGILGGTGSIGQDIARRFYALGATVVGAGRKERKEGEEWLQKQVESEWDKRLPKASDSFSSFISLEGDDAQHQNKLRAFLKDLDVIVNVLPSTPETHYLLGGRKIDGTDGFTEPLSVCKPSSILVNVGRGTVISEAAVCSALNKGFIRHAILDVFEEEPLPPTSALLKLNPSLITLTPHVSGIPQSADFMESLLNFNIPQFVRGMEKEAKGGKWEWDLRYLVNWEDGY</sequence>
<organism evidence="4 5">
    <name type="scientific">Blattamonas nauphoetae</name>
    <dbReference type="NCBI Taxonomy" id="2049346"/>
    <lineage>
        <taxon>Eukaryota</taxon>
        <taxon>Metamonada</taxon>
        <taxon>Preaxostyla</taxon>
        <taxon>Oxymonadida</taxon>
        <taxon>Blattamonas</taxon>
    </lineage>
</organism>
<evidence type="ECO:0000313" key="5">
    <source>
        <dbReference type="Proteomes" id="UP001281761"/>
    </source>
</evidence>
<protein>
    <submittedName>
        <fullName evidence="4">Glyoxylate/hydroxypyruvate reductase A</fullName>
    </submittedName>
</protein>
<name>A0ABQ9Y5I4_9EUKA</name>
<proteinExistence type="predicted"/>